<keyword evidence="1" id="KW-0812">Transmembrane</keyword>
<keyword evidence="1" id="KW-1133">Transmembrane helix</keyword>
<name>A0AAP0HLM2_9MAGN</name>
<organism evidence="2 3">
    <name type="scientific">Stephania cephalantha</name>
    <dbReference type="NCBI Taxonomy" id="152367"/>
    <lineage>
        <taxon>Eukaryota</taxon>
        <taxon>Viridiplantae</taxon>
        <taxon>Streptophyta</taxon>
        <taxon>Embryophyta</taxon>
        <taxon>Tracheophyta</taxon>
        <taxon>Spermatophyta</taxon>
        <taxon>Magnoliopsida</taxon>
        <taxon>Ranunculales</taxon>
        <taxon>Menispermaceae</taxon>
        <taxon>Menispermoideae</taxon>
        <taxon>Cissampelideae</taxon>
        <taxon>Stephania</taxon>
    </lineage>
</organism>
<sequence>MMVYCQLRDRGDAVVRALTLGWGLSHDMSSSIFTCPFSEHHVVIIDASRLAHHFSRLVMMTHFYIQQFMPVEEDLTSLVLTSAYESSSQFYWLLSYTCASLTFCHTFSATPSCNYSDMKVSCSLVTFLLCTFPLDTFYLVSFHADMVRSHTFHSVLLTSSSAFVMLRGFGFALVLAIAYSILLPQDVLTFSSSIMVGATSTSAFVLPNSFQHWMLYMGLVAFSVSLLDTSPPQILRTIWILAWLSSCV</sequence>
<dbReference type="EMBL" id="JBBNAG010000012">
    <property type="protein sequence ID" value="KAK9089172.1"/>
    <property type="molecule type" value="Genomic_DNA"/>
</dbReference>
<keyword evidence="3" id="KW-1185">Reference proteome</keyword>
<gene>
    <name evidence="2" type="ORF">Scep_028254</name>
</gene>
<reference evidence="2 3" key="1">
    <citation type="submission" date="2024-01" db="EMBL/GenBank/DDBJ databases">
        <title>Genome assemblies of Stephania.</title>
        <authorList>
            <person name="Yang L."/>
        </authorList>
    </citation>
    <scope>NUCLEOTIDE SEQUENCE [LARGE SCALE GENOMIC DNA]</scope>
    <source>
        <strain evidence="2">JXDWG</strain>
        <tissue evidence="2">Leaf</tissue>
    </source>
</reference>
<dbReference type="AlphaFoldDB" id="A0AAP0HLM2"/>
<evidence type="ECO:0000313" key="2">
    <source>
        <dbReference type="EMBL" id="KAK9089172.1"/>
    </source>
</evidence>
<feature type="transmembrane region" description="Helical" evidence="1">
    <location>
        <begin position="160"/>
        <end position="182"/>
    </location>
</feature>
<dbReference type="Proteomes" id="UP001419268">
    <property type="component" value="Unassembled WGS sequence"/>
</dbReference>
<protein>
    <submittedName>
        <fullName evidence="2">Uncharacterized protein</fullName>
    </submittedName>
</protein>
<evidence type="ECO:0000313" key="3">
    <source>
        <dbReference type="Proteomes" id="UP001419268"/>
    </source>
</evidence>
<feature type="transmembrane region" description="Helical" evidence="1">
    <location>
        <begin position="120"/>
        <end position="140"/>
    </location>
</feature>
<accession>A0AAP0HLM2</accession>
<feature type="transmembrane region" description="Helical" evidence="1">
    <location>
        <begin position="90"/>
        <end position="108"/>
    </location>
</feature>
<feature type="transmembrane region" description="Helical" evidence="1">
    <location>
        <begin position="213"/>
        <end position="230"/>
    </location>
</feature>
<comment type="caution">
    <text evidence="2">The sequence shown here is derived from an EMBL/GenBank/DDBJ whole genome shotgun (WGS) entry which is preliminary data.</text>
</comment>
<proteinExistence type="predicted"/>
<evidence type="ECO:0000256" key="1">
    <source>
        <dbReference type="SAM" id="Phobius"/>
    </source>
</evidence>
<keyword evidence="1" id="KW-0472">Membrane</keyword>